<evidence type="ECO:0000313" key="2">
    <source>
        <dbReference type="EMBL" id="KAK9737130.1"/>
    </source>
</evidence>
<feature type="compositionally biased region" description="Polar residues" evidence="1">
    <location>
        <begin position="112"/>
        <end position="125"/>
    </location>
</feature>
<keyword evidence="3" id="KW-1185">Reference proteome</keyword>
<evidence type="ECO:0000313" key="3">
    <source>
        <dbReference type="Proteomes" id="UP001458880"/>
    </source>
</evidence>
<name>A0AAW1LNJ1_POPJA</name>
<protein>
    <submittedName>
        <fullName evidence="2">Uncharacterized protein</fullName>
    </submittedName>
</protein>
<evidence type="ECO:0000256" key="1">
    <source>
        <dbReference type="SAM" id="MobiDB-lite"/>
    </source>
</evidence>
<feature type="region of interest" description="Disordered" evidence="1">
    <location>
        <begin position="81"/>
        <end position="130"/>
    </location>
</feature>
<accession>A0AAW1LNJ1</accession>
<dbReference type="Proteomes" id="UP001458880">
    <property type="component" value="Unassembled WGS sequence"/>
</dbReference>
<comment type="caution">
    <text evidence="2">The sequence shown here is derived from an EMBL/GenBank/DDBJ whole genome shotgun (WGS) entry which is preliminary data.</text>
</comment>
<dbReference type="EMBL" id="JASPKY010000104">
    <property type="protein sequence ID" value="KAK9737130.1"/>
    <property type="molecule type" value="Genomic_DNA"/>
</dbReference>
<dbReference type="AlphaFoldDB" id="A0AAW1LNJ1"/>
<feature type="compositionally biased region" description="Low complexity" evidence="1">
    <location>
        <begin position="81"/>
        <end position="95"/>
    </location>
</feature>
<proteinExistence type="predicted"/>
<gene>
    <name evidence="2" type="ORF">QE152_g10960</name>
</gene>
<sequence>MGRTTTKTVKENSDKESVVINEDLQTLIKSAISEATAELILEIKELRNRVYDLETTNTKMIDLLKSQNSKCINCELRETNHSLNSSTNSNTSTSTVIAKSGKHMQAQKLEATKTSAGTKDTNSRQPAVDKINRQINLYKTNKQVVVDKSDS</sequence>
<reference evidence="2 3" key="1">
    <citation type="journal article" date="2024" name="BMC Genomics">
        <title>De novo assembly and annotation of Popillia japonica's genome with initial clues to its potential as an invasive pest.</title>
        <authorList>
            <person name="Cucini C."/>
            <person name="Boschi S."/>
            <person name="Funari R."/>
            <person name="Cardaioli E."/>
            <person name="Iannotti N."/>
            <person name="Marturano G."/>
            <person name="Paoli F."/>
            <person name="Bruttini M."/>
            <person name="Carapelli A."/>
            <person name="Frati F."/>
            <person name="Nardi F."/>
        </authorList>
    </citation>
    <scope>NUCLEOTIDE SEQUENCE [LARGE SCALE GENOMIC DNA]</scope>
    <source>
        <strain evidence="2">DMR45628</strain>
    </source>
</reference>
<organism evidence="2 3">
    <name type="scientific">Popillia japonica</name>
    <name type="common">Japanese beetle</name>
    <dbReference type="NCBI Taxonomy" id="7064"/>
    <lineage>
        <taxon>Eukaryota</taxon>
        <taxon>Metazoa</taxon>
        <taxon>Ecdysozoa</taxon>
        <taxon>Arthropoda</taxon>
        <taxon>Hexapoda</taxon>
        <taxon>Insecta</taxon>
        <taxon>Pterygota</taxon>
        <taxon>Neoptera</taxon>
        <taxon>Endopterygota</taxon>
        <taxon>Coleoptera</taxon>
        <taxon>Polyphaga</taxon>
        <taxon>Scarabaeiformia</taxon>
        <taxon>Scarabaeidae</taxon>
        <taxon>Rutelinae</taxon>
        <taxon>Popillia</taxon>
    </lineage>
</organism>